<organism evidence="1 2">
    <name type="scientific">Aristaeella lactis</name>
    <dbReference type="NCBI Taxonomy" id="3046383"/>
    <lineage>
        <taxon>Bacteria</taxon>
        <taxon>Bacillati</taxon>
        <taxon>Bacillota</taxon>
        <taxon>Clostridia</taxon>
        <taxon>Eubacteriales</taxon>
        <taxon>Aristaeellaceae</taxon>
        <taxon>Aristaeella</taxon>
    </lineage>
</organism>
<sequence>MKKQWYRLDNAALIFPAIIRKNWNNVFRVSATLKEPVDPEILDQAIADLKPRFPTYFVRLRRGFFWYYLETITDAPKAQKDFAYPLTHMTRRELKTCCVRFLYYENRIAVEVFHSVTDGTGGLILLKNLTAQYLRLKYGVTIPPEGHVVDMEESPRKEETRDCFLSCGADRGLSRAEDTAYRLSGTPETGRFRYITTGIMPADILKEKAHEQGVTVTAYLATILAEAVDQRQKAEGRTGRKARPVKITIPVNLRRTFGMDTFRNFTLAVNIGFDPRLGEYTHEQICALMGHQLAAETIPQRMAGRVAKNVDLQQNLLLRLIPLPIKKICMRTVYTLSGENKGCLNLSNMGVVTVPKAMEPMVERFDFVIGVQYTYPNNCSVVTYDGKTYVSMIRGIRESELERLVFSRLVELGVPVEIESNS</sequence>
<dbReference type="Proteomes" id="UP000192328">
    <property type="component" value="Unassembled WGS sequence"/>
</dbReference>
<name>A0AC61PM52_9FIRM</name>
<evidence type="ECO:0000313" key="2">
    <source>
        <dbReference type="Proteomes" id="UP000192328"/>
    </source>
</evidence>
<keyword evidence="2" id="KW-1185">Reference proteome</keyword>
<protein>
    <submittedName>
        <fullName evidence="1">Uncharacterized protein, contains a NRPS condensation (Elongation) domain</fullName>
    </submittedName>
</protein>
<proteinExistence type="predicted"/>
<accession>A0AC61PM52</accession>
<dbReference type="EMBL" id="FWXZ01000003">
    <property type="protein sequence ID" value="SMC66966.1"/>
    <property type="molecule type" value="Genomic_DNA"/>
</dbReference>
<comment type="caution">
    <text evidence="1">The sequence shown here is derived from an EMBL/GenBank/DDBJ whole genome shotgun (WGS) entry which is preliminary data.</text>
</comment>
<gene>
    <name evidence="1" type="ORF">SAMN06297397_1896</name>
</gene>
<evidence type="ECO:0000313" key="1">
    <source>
        <dbReference type="EMBL" id="SMC66966.1"/>
    </source>
</evidence>
<reference evidence="1" key="1">
    <citation type="submission" date="2017-04" db="EMBL/GenBank/DDBJ databases">
        <authorList>
            <person name="Varghese N."/>
            <person name="Submissions S."/>
        </authorList>
    </citation>
    <scope>NUCLEOTIDE SEQUENCE</scope>
    <source>
        <strain evidence="1">WTE2008</strain>
    </source>
</reference>